<dbReference type="Proteomes" id="UP000271227">
    <property type="component" value="Unassembled WGS sequence"/>
</dbReference>
<dbReference type="PANTHER" id="PTHR39327:SF1">
    <property type="entry name" value="BLR5470 PROTEIN"/>
    <property type="match status" value="1"/>
</dbReference>
<dbReference type="InterPro" id="IPR006311">
    <property type="entry name" value="TAT_signal"/>
</dbReference>
<dbReference type="InParanoid" id="A0A3M0C7U0"/>
<organism evidence="1 2">
    <name type="scientific">Eilatimonas milleporae</name>
    <dbReference type="NCBI Taxonomy" id="911205"/>
    <lineage>
        <taxon>Bacteria</taxon>
        <taxon>Pseudomonadati</taxon>
        <taxon>Pseudomonadota</taxon>
        <taxon>Alphaproteobacteria</taxon>
        <taxon>Kordiimonadales</taxon>
        <taxon>Kordiimonadaceae</taxon>
        <taxon>Eilatimonas</taxon>
    </lineage>
</organism>
<accession>A0A3M0C7U0</accession>
<sequence length="259" mass="29535">MKHAGRHRTGMNGVSRRRLLSVAAGGIACMALPSVRLPAAQENRRGQRKKKGADGLFGSREIMSSDMSKFAKWADLWRRNTLPRTETVAPARLARPGRSAFGRDCTPQERLSCARAEWDALIESQAGTPPLDILRAVNRYMNRSPYIVDPVNWGMPDYWATPDEFFLRDGDCEDYAISKYVTLKRIGFAPDSMRLVILQDENLKAAHAILSIELDGEIYILDNQVDAVLPHGRILHYRPVYSINESHWWLHQVRRFSRF</sequence>
<dbReference type="InterPro" id="IPR010319">
    <property type="entry name" value="Transglutaminase-like_Cys_pept"/>
</dbReference>
<dbReference type="RefSeq" id="WP_170163888.1">
    <property type="nucleotide sequence ID" value="NZ_REFR01000014.1"/>
</dbReference>
<dbReference type="PROSITE" id="PS51318">
    <property type="entry name" value="TAT"/>
    <property type="match status" value="1"/>
</dbReference>
<proteinExistence type="predicted"/>
<evidence type="ECO:0000313" key="2">
    <source>
        <dbReference type="Proteomes" id="UP000271227"/>
    </source>
</evidence>
<reference evidence="1 2" key="1">
    <citation type="submission" date="2018-10" db="EMBL/GenBank/DDBJ databases">
        <title>Genomic Encyclopedia of Archaeal and Bacterial Type Strains, Phase II (KMG-II): from individual species to whole genera.</title>
        <authorList>
            <person name="Goeker M."/>
        </authorList>
    </citation>
    <scope>NUCLEOTIDE SEQUENCE [LARGE SCALE GENOMIC DNA]</scope>
    <source>
        <strain evidence="1 2">DSM 25217</strain>
    </source>
</reference>
<dbReference type="PANTHER" id="PTHR39327">
    <property type="match status" value="1"/>
</dbReference>
<protein>
    <submittedName>
        <fullName evidence="1">Transglutaminase-like cysteine proteinase BTLCP</fullName>
    </submittedName>
</protein>
<evidence type="ECO:0000313" key="1">
    <source>
        <dbReference type="EMBL" id="RMB02866.1"/>
    </source>
</evidence>
<name>A0A3M0C7U0_9PROT</name>
<dbReference type="Pfam" id="PF06035">
    <property type="entry name" value="Peptidase_C93"/>
    <property type="match status" value="1"/>
</dbReference>
<dbReference type="AlphaFoldDB" id="A0A3M0C7U0"/>
<dbReference type="EMBL" id="REFR01000014">
    <property type="protein sequence ID" value="RMB02866.1"/>
    <property type="molecule type" value="Genomic_DNA"/>
</dbReference>
<gene>
    <name evidence="1" type="ORF">BXY39_3218</name>
</gene>
<dbReference type="PROSITE" id="PS51257">
    <property type="entry name" value="PROKAR_LIPOPROTEIN"/>
    <property type="match status" value="1"/>
</dbReference>
<keyword evidence="2" id="KW-1185">Reference proteome</keyword>
<comment type="caution">
    <text evidence="1">The sequence shown here is derived from an EMBL/GenBank/DDBJ whole genome shotgun (WGS) entry which is preliminary data.</text>
</comment>
<dbReference type="Gene3D" id="3.10.620.30">
    <property type="match status" value="1"/>
</dbReference>